<dbReference type="AlphaFoldDB" id="A0A835TA83"/>
<accession>A0A835TA83</accession>
<gene>
    <name evidence="4" type="ORF">HXX76_003302</name>
</gene>
<evidence type="ECO:0000256" key="2">
    <source>
        <dbReference type="ARBA" id="ARBA00022980"/>
    </source>
</evidence>
<dbReference type="OrthoDB" id="275534at2759"/>
<dbReference type="HAMAP" id="MF_00294">
    <property type="entry name" value="Ribosomal_bL33"/>
    <property type="match status" value="1"/>
</dbReference>
<dbReference type="NCBIfam" id="TIGR01023">
    <property type="entry name" value="rpmG_bact"/>
    <property type="match status" value="1"/>
</dbReference>
<organism evidence="4 5">
    <name type="scientific">Chlamydomonas incerta</name>
    <dbReference type="NCBI Taxonomy" id="51695"/>
    <lineage>
        <taxon>Eukaryota</taxon>
        <taxon>Viridiplantae</taxon>
        <taxon>Chlorophyta</taxon>
        <taxon>core chlorophytes</taxon>
        <taxon>Chlorophyceae</taxon>
        <taxon>CS clade</taxon>
        <taxon>Chlamydomonadales</taxon>
        <taxon>Chlamydomonadaceae</taxon>
        <taxon>Chlamydomonas</taxon>
    </lineage>
</organism>
<dbReference type="PANTHER" id="PTHR15238:SF1">
    <property type="entry name" value="LARGE RIBOSOMAL SUBUNIT PROTEIN BL33M"/>
    <property type="match status" value="1"/>
</dbReference>
<dbReference type="FunFam" id="2.20.28.120:FF:000006">
    <property type="entry name" value="50S ribosomal protein L33"/>
    <property type="match status" value="1"/>
</dbReference>
<evidence type="ECO:0000313" key="5">
    <source>
        <dbReference type="Proteomes" id="UP000650467"/>
    </source>
</evidence>
<dbReference type="GO" id="GO:0005737">
    <property type="term" value="C:cytoplasm"/>
    <property type="evidence" value="ECO:0007669"/>
    <property type="project" value="UniProtKB-ARBA"/>
</dbReference>
<sequence length="83" mass="9415">MSSGGKKGVRLLVKLVSTAKTGFFYVTEKNPRNTPWKLKLMKFDPKVNKHVLFEEQKLKTRCRHASVAGGGLECVYNLEFEKA</sequence>
<dbReference type="GO" id="GO:0015934">
    <property type="term" value="C:large ribosomal subunit"/>
    <property type="evidence" value="ECO:0007669"/>
    <property type="project" value="TreeGrafter"/>
</dbReference>
<dbReference type="Proteomes" id="UP000650467">
    <property type="component" value="Unassembled WGS sequence"/>
</dbReference>
<dbReference type="PANTHER" id="PTHR15238">
    <property type="entry name" value="54S RIBOSOMAL PROTEIN L39, MITOCHONDRIAL"/>
    <property type="match status" value="1"/>
</dbReference>
<evidence type="ECO:0008006" key="6">
    <source>
        <dbReference type="Google" id="ProtNLM"/>
    </source>
</evidence>
<dbReference type="SUPFAM" id="SSF57829">
    <property type="entry name" value="Zn-binding ribosomal proteins"/>
    <property type="match status" value="1"/>
</dbReference>
<dbReference type="InterPro" id="IPR038584">
    <property type="entry name" value="Ribosomal_bL33_sf"/>
</dbReference>
<evidence type="ECO:0000256" key="1">
    <source>
        <dbReference type="ARBA" id="ARBA00007596"/>
    </source>
</evidence>
<comment type="caution">
    <text evidence="4">The sequence shown here is derived from an EMBL/GenBank/DDBJ whole genome shotgun (WGS) entry which is preliminary data.</text>
</comment>
<dbReference type="InterPro" id="IPR011332">
    <property type="entry name" value="Ribosomal_zn-bd"/>
</dbReference>
<proteinExistence type="inferred from homology"/>
<evidence type="ECO:0000313" key="4">
    <source>
        <dbReference type="EMBL" id="KAG2441684.1"/>
    </source>
</evidence>
<dbReference type="NCBIfam" id="NF001860">
    <property type="entry name" value="PRK00595.1"/>
    <property type="match status" value="1"/>
</dbReference>
<name>A0A835TA83_CHLIN</name>
<dbReference type="EMBL" id="JAEHOC010000005">
    <property type="protein sequence ID" value="KAG2441684.1"/>
    <property type="molecule type" value="Genomic_DNA"/>
</dbReference>
<dbReference type="Gene3D" id="2.20.28.120">
    <property type="entry name" value="Ribosomal protein L33"/>
    <property type="match status" value="1"/>
</dbReference>
<dbReference type="Pfam" id="PF00471">
    <property type="entry name" value="Ribosomal_L33"/>
    <property type="match status" value="1"/>
</dbReference>
<evidence type="ECO:0000256" key="3">
    <source>
        <dbReference type="ARBA" id="ARBA00023274"/>
    </source>
</evidence>
<keyword evidence="5" id="KW-1185">Reference proteome</keyword>
<protein>
    <recommendedName>
        <fullName evidence="6">Mitochondrial ribosomal protein L33</fullName>
    </recommendedName>
</protein>
<dbReference type="InterPro" id="IPR001705">
    <property type="entry name" value="Ribosomal_bL33"/>
</dbReference>
<dbReference type="GO" id="GO:0006412">
    <property type="term" value="P:translation"/>
    <property type="evidence" value="ECO:0007669"/>
    <property type="project" value="InterPro"/>
</dbReference>
<keyword evidence="3" id="KW-0687">Ribonucleoprotein</keyword>
<comment type="similarity">
    <text evidence="1">Belongs to the bacterial ribosomal protein bL33 family.</text>
</comment>
<keyword evidence="2" id="KW-0689">Ribosomal protein</keyword>
<dbReference type="GO" id="GO:0003735">
    <property type="term" value="F:structural constituent of ribosome"/>
    <property type="evidence" value="ECO:0007669"/>
    <property type="project" value="InterPro"/>
</dbReference>
<reference evidence="4" key="1">
    <citation type="journal article" date="2020" name="bioRxiv">
        <title>Comparative genomics of Chlamydomonas.</title>
        <authorList>
            <person name="Craig R.J."/>
            <person name="Hasan A.R."/>
            <person name="Ness R.W."/>
            <person name="Keightley P.D."/>
        </authorList>
    </citation>
    <scope>NUCLEOTIDE SEQUENCE</scope>
    <source>
        <strain evidence="4">SAG 7.73</strain>
    </source>
</reference>